<comment type="caution">
    <text evidence="1">The sequence shown here is derived from an EMBL/GenBank/DDBJ whole genome shotgun (WGS) entry which is preliminary data.</text>
</comment>
<dbReference type="RefSeq" id="WP_132083712.1">
    <property type="nucleotide sequence ID" value="NZ_SLUI01000026.1"/>
</dbReference>
<dbReference type="AlphaFoldDB" id="A0A4R1PNC9"/>
<evidence type="ECO:0000313" key="2">
    <source>
        <dbReference type="Proteomes" id="UP000295063"/>
    </source>
</evidence>
<accession>A0A4R1PNC9</accession>
<gene>
    <name evidence="1" type="ORF">EV210_12628</name>
</gene>
<proteinExistence type="predicted"/>
<protein>
    <submittedName>
        <fullName evidence="1">Uncharacterized protein</fullName>
    </submittedName>
</protein>
<evidence type="ECO:0000313" key="1">
    <source>
        <dbReference type="EMBL" id="TCL31816.1"/>
    </source>
</evidence>
<sequence>MRVDPSYSIQKEFENAMSFAKQLLELSKKAKPAADSGHPLLDFVRLMGRGLQSKYLLRTLYASDEIELPLDFSGIGVDMSVSLSPYREVTFYDLVEIVEVAEQPLPVCRDLLISLPWDRQKLLKSMAYIGEGRKWGAWRQEDDYDIELWLPLGIAWVRSGDHSMVPFLLDEGTEVTPTNVLDISGVYDYVFCDGRYYRRVEDNSIISSVKCAEMAILFEVGRMMVKKSVSF</sequence>
<organism evidence="1 2">
    <name type="scientific">Anaerospora hongkongensis</name>
    <dbReference type="NCBI Taxonomy" id="244830"/>
    <lineage>
        <taxon>Bacteria</taxon>
        <taxon>Bacillati</taxon>
        <taxon>Bacillota</taxon>
        <taxon>Negativicutes</taxon>
        <taxon>Selenomonadales</taxon>
        <taxon>Sporomusaceae</taxon>
        <taxon>Anaerospora</taxon>
    </lineage>
</organism>
<dbReference type="Pfam" id="PF20457">
    <property type="entry name" value="DUF6710"/>
    <property type="match status" value="1"/>
</dbReference>
<dbReference type="Proteomes" id="UP000295063">
    <property type="component" value="Unassembled WGS sequence"/>
</dbReference>
<name>A0A4R1PNC9_9FIRM</name>
<keyword evidence="2" id="KW-1185">Reference proteome</keyword>
<dbReference type="OrthoDB" id="1777863at2"/>
<dbReference type="EMBL" id="SLUI01000026">
    <property type="protein sequence ID" value="TCL31816.1"/>
    <property type="molecule type" value="Genomic_DNA"/>
</dbReference>
<dbReference type="InterPro" id="IPR046556">
    <property type="entry name" value="DUF6710"/>
</dbReference>
<reference evidence="1 2" key="1">
    <citation type="submission" date="2019-03" db="EMBL/GenBank/DDBJ databases">
        <title>Genomic Encyclopedia of Type Strains, Phase IV (KMG-IV): sequencing the most valuable type-strain genomes for metagenomic binning, comparative biology and taxonomic classification.</title>
        <authorList>
            <person name="Goeker M."/>
        </authorList>
    </citation>
    <scope>NUCLEOTIDE SEQUENCE [LARGE SCALE GENOMIC DNA]</scope>
    <source>
        <strain evidence="1 2">DSM 15969</strain>
    </source>
</reference>